<feature type="domain" description="Response regulatory" evidence="3">
    <location>
        <begin position="5"/>
        <end position="124"/>
    </location>
</feature>
<reference evidence="4 5" key="1">
    <citation type="submission" date="2022-08" db="EMBL/GenBank/DDBJ databases">
        <title>Reclassification of Massilia species as members of the genera Telluria, Duganella, Pseudoduganella, Mokoshia gen. nov. and Zemynaea gen. nov. using orthogonal and non-orthogonal genome-based approaches.</title>
        <authorList>
            <person name="Bowman J.P."/>
        </authorList>
    </citation>
    <scope>NUCLEOTIDE SEQUENCE [LARGE SCALE GENOMIC DNA]</scope>
    <source>
        <strain evidence="4 5">JCM 31606</strain>
    </source>
</reference>
<dbReference type="Gene3D" id="3.40.50.2300">
    <property type="match status" value="1"/>
</dbReference>
<evidence type="ECO:0000256" key="2">
    <source>
        <dbReference type="PROSITE-ProRule" id="PRU00169"/>
    </source>
</evidence>
<comment type="caution">
    <text evidence="4">The sequence shown here is derived from an EMBL/GenBank/DDBJ whole genome shotgun (WGS) entry which is preliminary data.</text>
</comment>
<evidence type="ECO:0000313" key="5">
    <source>
        <dbReference type="Proteomes" id="UP001204621"/>
    </source>
</evidence>
<dbReference type="SMART" id="SM00448">
    <property type="entry name" value="REC"/>
    <property type="match status" value="1"/>
</dbReference>
<evidence type="ECO:0000313" key="4">
    <source>
        <dbReference type="EMBL" id="MCS0660503.1"/>
    </source>
</evidence>
<feature type="modified residue" description="4-aspartylphosphate" evidence="2">
    <location>
        <position position="55"/>
    </location>
</feature>
<sequence>MSNTPILVVEDNQMNQTLLVRQLARLGLSEVVVVGDGQQALAWLAEHRCRLVLTDCQMPVMDGYQLARGIRERERHSGWHTPVIALSAGVMDEDRVRCFEAGMDDHVAKPTQLATLERALRPWLGPLSNRPGSAA</sequence>
<evidence type="ECO:0000259" key="3">
    <source>
        <dbReference type="PROSITE" id="PS50110"/>
    </source>
</evidence>
<dbReference type="InterPro" id="IPR001789">
    <property type="entry name" value="Sig_transdc_resp-reg_receiver"/>
</dbReference>
<dbReference type="EMBL" id="JANUGU010000008">
    <property type="protein sequence ID" value="MCS0660503.1"/>
    <property type="molecule type" value="Genomic_DNA"/>
</dbReference>
<dbReference type="PANTHER" id="PTHR45339:SF5">
    <property type="entry name" value="HISTIDINE KINASE"/>
    <property type="match status" value="1"/>
</dbReference>
<dbReference type="Pfam" id="PF00072">
    <property type="entry name" value="Response_reg"/>
    <property type="match status" value="1"/>
</dbReference>
<protein>
    <submittedName>
        <fullName evidence="4">Response regulator</fullName>
    </submittedName>
</protein>
<organism evidence="4 5">
    <name type="scientific">Massilia terrae</name>
    <dbReference type="NCBI Taxonomy" id="1811224"/>
    <lineage>
        <taxon>Bacteria</taxon>
        <taxon>Pseudomonadati</taxon>
        <taxon>Pseudomonadota</taxon>
        <taxon>Betaproteobacteria</taxon>
        <taxon>Burkholderiales</taxon>
        <taxon>Oxalobacteraceae</taxon>
        <taxon>Telluria group</taxon>
        <taxon>Massilia</taxon>
    </lineage>
</organism>
<dbReference type="InterPro" id="IPR011006">
    <property type="entry name" value="CheY-like_superfamily"/>
</dbReference>
<accession>A0ABT2D578</accession>
<keyword evidence="1 2" id="KW-0597">Phosphoprotein</keyword>
<dbReference type="PROSITE" id="PS50110">
    <property type="entry name" value="RESPONSE_REGULATORY"/>
    <property type="match status" value="1"/>
</dbReference>
<dbReference type="CDD" id="cd17546">
    <property type="entry name" value="REC_hyHK_CKI1_RcsC-like"/>
    <property type="match status" value="1"/>
</dbReference>
<dbReference type="PANTHER" id="PTHR45339">
    <property type="entry name" value="HYBRID SIGNAL TRANSDUCTION HISTIDINE KINASE J"/>
    <property type="match status" value="1"/>
</dbReference>
<keyword evidence="5" id="KW-1185">Reference proteome</keyword>
<evidence type="ECO:0000256" key="1">
    <source>
        <dbReference type="ARBA" id="ARBA00022553"/>
    </source>
</evidence>
<dbReference type="RefSeq" id="WP_258813688.1">
    <property type="nucleotide sequence ID" value="NZ_JANUGU010000008.1"/>
</dbReference>
<gene>
    <name evidence="4" type="ORF">NX778_20725</name>
</gene>
<proteinExistence type="predicted"/>
<dbReference type="Proteomes" id="UP001204621">
    <property type="component" value="Unassembled WGS sequence"/>
</dbReference>
<dbReference type="SUPFAM" id="SSF52172">
    <property type="entry name" value="CheY-like"/>
    <property type="match status" value="1"/>
</dbReference>
<name>A0ABT2D578_9BURK</name>